<dbReference type="AlphaFoldDB" id="A0A0R3UKQ0"/>
<name>A0A0R3UKQ0_MESCO</name>
<evidence type="ECO:0000256" key="3">
    <source>
        <dbReference type="ARBA" id="ARBA00036807"/>
    </source>
</evidence>
<gene>
    <name evidence="9" type="ORF">MCOS_LOCUS8190</name>
</gene>
<evidence type="ECO:0000313" key="9">
    <source>
        <dbReference type="EMBL" id="VDD82187.1"/>
    </source>
</evidence>
<dbReference type="GO" id="GO:0005783">
    <property type="term" value="C:endoplasmic reticulum"/>
    <property type="evidence" value="ECO:0007669"/>
    <property type="project" value="TreeGrafter"/>
</dbReference>
<organism evidence="9 10">
    <name type="scientific">Mesocestoides corti</name>
    <name type="common">Flatworm</name>
    <dbReference type="NCBI Taxonomy" id="53468"/>
    <lineage>
        <taxon>Eukaryota</taxon>
        <taxon>Metazoa</taxon>
        <taxon>Spiralia</taxon>
        <taxon>Lophotrochozoa</taxon>
        <taxon>Platyhelminthes</taxon>
        <taxon>Cestoda</taxon>
        <taxon>Eucestoda</taxon>
        <taxon>Cyclophyllidea</taxon>
        <taxon>Mesocestoididae</taxon>
        <taxon>Mesocestoides</taxon>
    </lineage>
</organism>
<keyword evidence="7" id="KW-0472">Membrane</keyword>
<dbReference type="EC" id="3.1.3.64" evidence="1"/>
<proteinExistence type="predicted"/>
<dbReference type="Proteomes" id="UP000267029">
    <property type="component" value="Unassembled WGS sequence"/>
</dbReference>
<dbReference type="PROSITE" id="PS50275">
    <property type="entry name" value="SAC"/>
    <property type="match status" value="1"/>
</dbReference>
<feature type="transmembrane region" description="Helical" evidence="7">
    <location>
        <begin position="596"/>
        <end position="616"/>
    </location>
</feature>
<dbReference type="PANTHER" id="PTHR45662">
    <property type="entry name" value="PHOSPHATIDYLINOSITIDE PHOSPHATASE SAC1"/>
    <property type="match status" value="1"/>
</dbReference>
<accession>A0A0R3UKQ0</accession>
<dbReference type="EMBL" id="UXSR01005468">
    <property type="protein sequence ID" value="VDD82187.1"/>
    <property type="molecule type" value="Genomic_DNA"/>
</dbReference>
<comment type="catalytic activity">
    <reaction evidence="2">
        <text>a 1,2-diacyl-sn-glycero-3-phospho-(1D-myo-inositol-3-phosphate) + H2O = a 1,2-diacyl-sn-glycero-3-phospho-(1D-myo-inositol) + phosphate</text>
        <dbReference type="Rhea" id="RHEA:12316"/>
        <dbReference type="ChEBI" id="CHEBI:15377"/>
        <dbReference type="ChEBI" id="CHEBI:43474"/>
        <dbReference type="ChEBI" id="CHEBI:57880"/>
        <dbReference type="ChEBI" id="CHEBI:58088"/>
        <dbReference type="EC" id="3.1.3.64"/>
    </reaction>
    <physiologicalReaction direction="left-to-right" evidence="2">
        <dbReference type="Rhea" id="RHEA:12317"/>
    </physiologicalReaction>
</comment>
<dbReference type="PANTHER" id="PTHR45662:SF2">
    <property type="entry name" value="PHOSPHATIDYLINOSITOL-3-PHOSPHATASE SAC1"/>
    <property type="match status" value="1"/>
</dbReference>
<dbReference type="GO" id="GO:0046856">
    <property type="term" value="P:phosphatidylinositol dephosphorylation"/>
    <property type="evidence" value="ECO:0007669"/>
    <property type="project" value="TreeGrafter"/>
</dbReference>
<evidence type="ECO:0000259" key="8">
    <source>
        <dbReference type="PROSITE" id="PS50275"/>
    </source>
</evidence>
<evidence type="ECO:0000256" key="5">
    <source>
        <dbReference type="ARBA" id="ARBA00041396"/>
    </source>
</evidence>
<keyword evidence="7" id="KW-0812">Transmembrane</keyword>
<feature type="transmembrane region" description="Helical" evidence="7">
    <location>
        <begin position="623"/>
        <end position="644"/>
    </location>
</feature>
<evidence type="ECO:0000256" key="4">
    <source>
        <dbReference type="ARBA" id="ARBA00040795"/>
    </source>
</evidence>
<sequence length="656" mass="74245">MDSPRSYELFIGPDQYVLYDSSSTKKGRPLVIDRVTNTVSVSSKLQSLFYEVGFDLEHYESVMPRPAIIYGILGTVRLLSGRFLMTIDKCELVGNLFGHQIFKVTASSLRPFAKSTAHLNKMELEAETAYINMLTFVLQVDGFYFSNTYDLTVSQQRISEFGPETRNTSLFERAEKQFLWNYSHLNDWSSILTDVAKTSGLSLNISNYLTPVMFGFVGILKASSSLGSEGTVASYAIISRRSVKRAGTRFYARGLDSEANSANFVETEQILYLPPSHISSFVQVRGSVPLFWSQRPTLKYKPLVKMGRLAAAAQSTIDNPPESPLDVEPEQRAIIQRHIHEACYLHRYGKIFAVNLLDQTGMERQLCKTYTLAAQSVDPQELKYESFDFHRECKALKWHRLSILLDRLEGDIVAMGQFRLLSPIGKETLRDAVVVSRQTGVFRTNCIDCLDRTNVVQSLIGRRAVDLAIRDAGLVNSADRVVCGNYMRAVWPGFETAFKEVWADNADACSIQYSGTAALKTDFTRTGKRTFKGMLLDGYYSLTRYYLNNFVDGFRQDAFNLFLGHYDIFRPDNGQPKLPLPRGREPSDVESLRIRFMPLFLAFATSMSVLCLIFPADLWTERVAYFLFWGVASVTSAITIYAYGEDYVNKPIFPME</sequence>
<keyword evidence="7" id="KW-1133">Transmembrane helix</keyword>
<keyword evidence="10" id="KW-1185">Reference proteome</keyword>
<dbReference type="InterPro" id="IPR002013">
    <property type="entry name" value="SAC_dom"/>
</dbReference>
<dbReference type="OrthoDB" id="405996at2759"/>
<evidence type="ECO:0000256" key="7">
    <source>
        <dbReference type="SAM" id="Phobius"/>
    </source>
</evidence>
<feature type="domain" description="SAC" evidence="8">
    <location>
        <begin position="134"/>
        <end position="515"/>
    </location>
</feature>
<dbReference type="GO" id="GO:0004438">
    <property type="term" value="F:phosphatidylinositol-3-phosphate phosphatase activity"/>
    <property type="evidence" value="ECO:0007669"/>
    <property type="project" value="UniProtKB-EC"/>
</dbReference>
<comment type="catalytic activity">
    <reaction evidence="3">
        <text>a 1,2-diacyl-sn-glycero-3-phospho-(1D-myo-inositol 4-phosphate) + H2O = a 1,2-diacyl-sn-glycero-3-phospho-(1D-myo-inositol) + phosphate</text>
        <dbReference type="Rhea" id="RHEA:55652"/>
        <dbReference type="ChEBI" id="CHEBI:15377"/>
        <dbReference type="ChEBI" id="CHEBI:43474"/>
        <dbReference type="ChEBI" id="CHEBI:57880"/>
        <dbReference type="ChEBI" id="CHEBI:58178"/>
    </reaction>
    <physiologicalReaction direction="left-to-right" evidence="3">
        <dbReference type="Rhea" id="RHEA:55653"/>
    </physiologicalReaction>
</comment>
<reference evidence="9 10" key="1">
    <citation type="submission" date="2018-10" db="EMBL/GenBank/DDBJ databases">
        <authorList>
            <consortium name="Pathogen Informatics"/>
        </authorList>
    </citation>
    <scope>NUCLEOTIDE SEQUENCE [LARGE SCALE GENOMIC DNA]</scope>
</reference>
<dbReference type="Pfam" id="PF02383">
    <property type="entry name" value="Syja_N"/>
    <property type="match status" value="1"/>
</dbReference>
<evidence type="ECO:0000256" key="1">
    <source>
        <dbReference type="ARBA" id="ARBA00013038"/>
    </source>
</evidence>
<dbReference type="GO" id="GO:0043812">
    <property type="term" value="F:phosphatidylinositol-4-phosphate phosphatase activity"/>
    <property type="evidence" value="ECO:0007669"/>
    <property type="project" value="TreeGrafter"/>
</dbReference>
<evidence type="ECO:0000313" key="10">
    <source>
        <dbReference type="Proteomes" id="UP000267029"/>
    </source>
</evidence>
<evidence type="ECO:0000256" key="2">
    <source>
        <dbReference type="ARBA" id="ARBA00036631"/>
    </source>
</evidence>
<protein>
    <recommendedName>
        <fullName evidence="4">Phosphatidylinositol-3-phosphatase SAC1</fullName>
        <ecNumber evidence="1">3.1.3.64</ecNumber>
    </recommendedName>
    <alternativeName>
        <fullName evidence="6">Phosphatidylinositol-4-phosphate phosphatase</fullName>
    </alternativeName>
    <alternativeName>
        <fullName evidence="5">Suppressor of actin mutations 1-like protein</fullName>
    </alternativeName>
</protein>
<dbReference type="STRING" id="53468.A0A0R3UKQ0"/>
<evidence type="ECO:0000256" key="6">
    <source>
        <dbReference type="ARBA" id="ARBA00041911"/>
    </source>
</evidence>